<reference evidence="2 3" key="1">
    <citation type="submission" date="2019-02" db="EMBL/GenBank/DDBJ databases">
        <title>Deep-cultivation of Planctomycetes and their phenomic and genomic characterization uncovers novel biology.</title>
        <authorList>
            <person name="Wiegand S."/>
            <person name="Jogler M."/>
            <person name="Boedeker C."/>
            <person name="Pinto D."/>
            <person name="Vollmers J."/>
            <person name="Rivas-Marin E."/>
            <person name="Kohn T."/>
            <person name="Peeters S.H."/>
            <person name="Heuer A."/>
            <person name="Rast P."/>
            <person name="Oberbeckmann S."/>
            <person name="Bunk B."/>
            <person name="Jeske O."/>
            <person name="Meyerdierks A."/>
            <person name="Storesund J.E."/>
            <person name="Kallscheuer N."/>
            <person name="Luecker S."/>
            <person name="Lage O.M."/>
            <person name="Pohl T."/>
            <person name="Merkel B.J."/>
            <person name="Hornburger P."/>
            <person name="Mueller R.-W."/>
            <person name="Bruemmer F."/>
            <person name="Labrenz M."/>
            <person name="Spormann A.M."/>
            <person name="Op den Camp H."/>
            <person name="Overmann J."/>
            <person name="Amann R."/>
            <person name="Jetten M.S.M."/>
            <person name="Mascher T."/>
            <person name="Medema M.H."/>
            <person name="Devos D.P."/>
            <person name="Kaster A.-K."/>
            <person name="Ovreas L."/>
            <person name="Rohde M."/>
            <person name="Galperin M.Y."/>
            <person name="Jogler C."/>
        </authorList>
    </citation>
    <scope>NUCLEOTIDE SEQUENCE [LARGE SCALE GENOMIC DNA]</scope>
    <source>
        <strain evidence="2 3">Spa11</strain>
    </source>
</reference>
<dbReference type="RefSeq" id="WP_145113512.1">
    <property type="nucleotide sequence ID" value="NZ_CP036349.1"/>
</dbReference>
<feature type="signal peptide" evidence="1">
    <location>
        <begin position="1"/>
        <end position="21"/>
    </location>
</feature>
<evidence type="ECO:0000313" key="2">
    <source>
        <dbReference type="EMBL" id="QDV74798.1"/>
    </source>
</evidence>
<dbReference type="EMBL" id="CP036349">
    <property type="protein sequence ID" value="QDV74798.1"/>
    <property type="molecule type" value="Genomic_DNA"/>
</dbReference>
<accession>A0A518KAI9</accession>
<feature type="chain" id="PRO_5021906960" description="PEP-CTERM protein-sorting domain-containing protein" evidence="1">
    <location>
        <begin position="22"/>
        <end position="227"/>
    </location>
</feature>
<dbReference type="Proteomes" id="UP000316426">
    <property type="component" value="Chromosome"/>
</dbReference>
<keyword evidence="3" id="KW-1185">Reference proteome</keyword>
<evidence type="ECO:0000313" key="3">
    <source>
        <dbReference type="Proteomes" id="UP000316426"/>
    </source>
</evidence>
<gene>
    <name evidence="2" type="ORF">Spa11_30060</name>
</gene>
<keyword evidence="1" id="KW-0732">Signal</keyword>
<evidence type="ECO:0000256" key="1">
    <source>
        <dbReference type="SAM" id="SignalP"/>
    </source>
</evidence>
<name>A0A518KAI9_9BACT</name>
<dbReference type="KEGG" id="bmei:Spa11_30060"/>
<protein>
    <recommendedName>
        <fullName evidence="4">PEP-CTERM protein-sorting domain-containing protein</fullName>
    </recommendedName>
</protein>
<proteinExistence type="predicted"/>
<sequence length="227" mass="23166" precursor="true">MRNLLTFIACATLIPCSWSHAALITHLPVGDTTPISDVLVGDLFLDAATTGGGDTNNATGVQSTIRTLDLNGTAGAPGVAGSVSVQGFAFATGNNLTAPAAAELTFTFTYLGLDGAVGGMDDVVIGTTEPVVFNDGLGNAQGFEGAGRYYVNFETVPTAMIDGLNENFLVSILPANGSIRFKTTGSGAQPLLNAKFSVSGTFAAVPEPSGMLIIGVLGSITAFTRRR</sequence>
<evidence type="ECO:0008006" key="4">
    <source>
        <dbReference type="Google" id="ProtNLM"/>
    </source>
</evidence>
<organism evidence="2 3">
    <name type="scientific">Botrimarina mediterranea</name>
    <dbReference type="NCBI Taxonomy" id="2528022"/>
    <lineage>
        <taxon>Bacteria</taxon>
        <taxon>Pseudomonadati</taxon>
        <taxon>Planctomycetota</taxon>
        <taxon>Planctomycetia</taxon>
        <taxon>Pirellulales</taxon>
        <taxon>Lacipirellulaceae</taxon>
        <taxon>Botrimarina</taxon>
    </lineage>
</organism>
<dbReference type="AlphaFoldDB" id="A0A518KAI9"/>